<dbReference type="RefSeq" id="WP_263038227.1">
    <property type="nucleotide sequence ID" value="NZ_JAOTPL010000013.1"/>
</dbReference>
<dbReference type="CDD" id="cd01081">
    <property type="entry name" value="Aldose_epim"/>
    <property type="match status" value="1"/>
</dbReference>
<dbReference type="GO" id="GO:0033499">
    <property type="term" value="P:galactose catabolic process via UDP-galactose, Leloir pathway"/>
    <property type="evidence" value="ECO:0007669"/>
    <property type="project" value="TreeGrafter"/>
</dbReference>
<organism evidence="4 5">
    <name type="scientific">Haoranjiania flava</name>
    <dbReference type="NCBI Taxonomy" id="1856322"/>
    <lineage>
        <taxon>Bacteria</taxon>
        <taxon>Pseudomonadati</taxon>
        <taxon>Bacteroidota</taxon>
        <taxon>Chitinophagia</taxon>
        <taxon>Chitinophagales</taxon>
        <taxon>Chitinophagaceae</taxon>
        <taxon>Haoranjiania</taxon>
    </lineage>
</organism>
<dbReference type="PANTHER" id="PTHR10091">
    <property type="entry name" value="ALDOSE-1-EPIMERASE"/>
    <property type="match status" value="1"/>
</dbReference>
<dbReference type="AlphaFoldDB" id="A0AAE3IQV8"/>
<evidence type="ECO:0000256" key="3">
    <source>
        <dbReference type="ARBA" id="ARBA00022837"/>
    </source>
</evidence>
<evidence type="ECO:0000313" key="5">
    <source>
        <dbReference type="Proteomes" id="UP001209317"/>
    </source>
</evidence>
<keyword evidence="5" id="KW-1185">Reference proteome</keyword>
<dbReference type="Pfam" id="PF01263">
    <property type="entry name" value="Aldose_epim"/>
    <property type="match status" value="1"/>
</dbReference>
<dbReference type="Proteomes" id="UP001209317">
    <property type="component" value="Unassembled WGS sequence"/>
</dbReference>
<dbReference type="SUPFAM" id="SSF74650">
    <property type="entry name" value="Galactose mutarotase-like"/>
    <property type="match status" value="1"/>
</dbReference>
<dbReference type="Gene3D" id="2.70.98.10">
    <property type="match status" value="1"/>
</dbReference>
<protein>
    <submittedName>
        <fullName evidence="4">Aldose 1-epimerase</fullName>
    </submittedName>
</protein>
<dbReference type="GO" id="GO:0006006">
    <property type="term" value="P:glucose metabolic process"/>
    <property type="evidence" value="ECO:0007669"/>
    <property type="project" value="TreeGrafter"/>
</dbReference>
<comment type="cofactor">
    <cofactor evidence="1">
        <name>Ca(2+)</name>
        <dbReference type="ChEBI" id="CHEBI:29108"/>
    </cofactor>
</comment>
<dbReference type="GO" id="GO:0004034">
    <property type="term" value="F:aldose 1-epimerase activity"/>
    <property type="evidence" value="ECO:0007669"/>
    <property type="project" value="TreeGrafter"/>
</dbReference>
<comment type="caution">
    <text evidence="4">The sequence shown here is derived from an EMBL/GenBank/DDBJ whole genome shotgun (WGS) entry which is preliminary data.</text>
</comment>
<sequence length="311" mass="34930">MRFEIIDNNDNLILKDTHTNTQAQIYTFGALLNRFEIEKDGKPVNVIDGYHSVDHARESVTELHKSAKLTPFVCRLNAGRFSYGGKDFSIKKFNIGPSAIHGLVFDADFTVSATHIDDHKATVSLHYDYKTAEHGFPFAFSVNVAYKLEPGNKLTVRTTITNHSKEPMPLSDGWHPYFKLGETINTAEVKFNAKEVAEFSSELLPTGNFFPYNTFNEFKTLGATELDNSFTLNDHDGPALVMRDQDAGVQLEIIPDKSYPILQIYTPPHRKSIAIENLSSVPDAFNNKIGLIDAKPEEKHIFTTSYKLSLV</sequence>
<accession>A0AAE3IQV8</accession>
<gene>
    <name evidence="4" type="ORF">OD355_09465</name>
</gene>
<evidence type="ECO:0000313" key="4">
    <source>
        <dbReference type="EMBL" id="MCU7694741.1"/>
    </source>
</evidence>
<dbReference type="GO" id="GO:0030246">
    <property type="term" value="F:carbohydrate binding"/>
    <property type="evidence" value="ECO:0007669"/>
    <property type="project" value="InterPro"/>
</dbReference>
<evidence type="ECO:0000256" key="1">
    <source>
        <dbReference type="ARBA" id="ARBA00001913"/>
    </source>
</evidence>
<dbReference type="PANTHER" id="PTHR10091:SF0">
    <property type="entry name" value="GALACTOSE MUTAROTASE"/>
    <property type="match status" value="1"/>
</dbReference>
<dbReference type="EMBL" id="JAOTPL010000013">
    <property type="protein sequence ID" value="MCU7694741.1"/>
    <property type="molecule type" value="Genomic_DNA"/>
</dbReference>
<dbReference type="InterPro" id="IPR008183">
    <property type="entry name" value="Aldose_1/G6P_1-epimerase"/>
</dbReference>
<evidence type="ECO:0000256" key="2">
    <source>
        <dbReference type="ARBA" id="ARBA00011245"/>
    </source>
</evidence>
<proteinExistence type="predicted"/>
<comment type="subunit">
    <text evidence="2">Monomer.</text>
</comment>
<reference evidence="4" key="1">
    <citation type="submission" date="2022-10" db="EMBL/GenBank/DDBJ databases">
        <authorList>
            <person name="Kim H.S."/>
            <person name="Kim J.-S."/>
            <person name="Suh M.K."/>
            <person name="Eom M.K."/>
            <person name="Lee J.-S."/>
        </authorList>
    </citation>
    <scope>NUCLEOTIDE SEQUENCE</scope>
    <source>
        <strain evidence="4">LIP-5</strain>
    </source>
</reference>
<dbReference type="InterPro" id="IPR011013">
    <property type="entry name" value="Gal_mutarotase_sf_dom"/>
</dbReference>
<name>A0AAE3IQV8_9BACT</name>
<dbReference type="InterPro" id="IPR014718">
    <property type="entry name" value="GH-type_carb-bd"/>
</dbReference>
<keyword evidence="3" id="KW-0106">Calcium</keyword>